<proteinExistence type="predicted"/>
<dbReference type="AlphaFoldDB" id="A0A2M3ZWN5"/>
<reference evidence="1" key="1">
    <citation type="submission" date="2018-01" db="EMBL/GenBank/DDBJ databases">
        <title>An insight into the sialome of Amazonian anophelines.</title>
        <authorList>
            <person name="Ribeiro J.M."/>
            <person name="Scarpassa V."/>
            <person name="Calvo E."/>
        </authorList>
    </citation>
    <scope>NUCLEOTIDE SEQUENCE</scope>
    <source>
        <tissue evidence="1">Salivary glands</tissue>
    </source>
</reference>
<accession>A0A2M3ZWN5</accession>
<organism evidence="1">
    <name type="scientific">Anopheles braziliensis</name>
    <dbReference type="NCBI Taxonomy" id="58242"/>
    <lineage>
        <taxon>Eukaryota</taxon>
        <taxon>Metazoa</taxon>
        <taxon>Ecdysozoa</taxon>
        <taxon>Arthropoda</taxon>
        <taxon>Hexapoda</taxon>
        <taxon>Insecta</taxon>
        <taxon>Pterygota</taxon>
        <taxon>Neoptera</taxon>
        <taxon>Endopterygota</taxon>
        <taxon>Diptera</taxon>
        <taxon>Nematocera</taxon>
        <taxon>Culicoidea</taxon>
        <taxon>Culicidae</taxon>
        <taxon>Anophelinae</taxon>
        <taxon>Anopheles</taxon>
    </lineage>
</organism>
<evidence type="ECO:0000313" key="1">
    <source>
        <dbReference type="EMBL" id="MBW32902.1"/>
    </source>
</evidence>
<protein>
    <submittedName>
        <fullName evidence="1">Putative secreted peptide</fullName>
    </submittedName>
</protein>
<name>A0A2M3ZWN5_9DIPT</name>
<dbReference type="EMBL" id="GGFM01012151">
    <property type="protein sequence ID" value="MBW32902.1"/>
    <property type="molecule type" value="Transcribed_RNA"/>
</dbReference>
<sequence length="76" mass="8575">MQHSVVMVLILFSMTMKTKLLLITLVYTLVPPCSSNVLECGSVREVRIRRVFPLSRWINCRSLFLENAFVSGSSVG</sequence>